<feature type="active site" evidence="7">
    <location>
        <position position="567"/>
    </location>
</feature>
<dbReference type="PRINTS" id="PR00725">
    <property type="entry name" value="DADACBPTASE1"/>
</dbReference>
<feature type="binding site" evidence="8">
    <location>
        <position position="679"/>
    </location>
    <ligand>
        <name>substrate</name>
    </ligand>
</feature>
<name>A0A1F6P213_9BACT</name>
<protein>
    <recommendedName>
        <fullName evidence="11">Peptidase S11 D-alanyl-D-alanine carboxypeptidase A N-terminal domain-containing protein</fullName>
    </recommendedName>
</protein>
<dbReference type="PANTHER" id="PTHR21581">
    <property type="entry name" value="D-ALANYL-D-ALANINE CARBOXYPEPTIDASE"/>
    <property type="match status" value="1"/>
</dbReference>
<keyword evidence="5" id="KW-0573">Peptidoglycan synthesis</keyword>
<dbReference type="AlphaFoldDB" id="A0A1F6P213"/>
<evidence type="ECO:0000256" key="6">
    <source>
        <dbReference type="ARBA" id="ARBA00023316"/>
    </source>
</evidence>
<keyword evidence="4" id="KW-0133">Cell shape</keyword>
<dbReference type="GO" id="GO:0006508">
    <property type="term" value="P:proteolysis"/>
    <property type="evidence" value="ECO:0007669"/>
    <property type="project" value="InterPro"/>
</dbReference>
<evidence type="ECO:0000256" key="2">
    <source>
        <dbReference type="ARBA" id="ARBA00022729"/>
    </source>
</evidence>
<evidence type="ECO:0000313" key="13">
    <source>
        <dbReference type="Proteomes" id="UP000178490"/>
    </source>
</evidence>
<organism evidence="12 13">
    <name type="scientific">Candidatus Magasanikbacteria bacterium RIFOXYD2_FULL_36_9</name>
    <dbReference type="NCBI Taxonomy" id="1798707"/>
    <lineage>
        <taxon>Bacteria</taxon>
        <taxon>Candidatus Magasanikiibacteriota</taxon>
    </lineage>
</organism>
<evidence type="ECO:0000256" key="1">
    <source>
        <dbReference type="ARBA" id="ARBA00007164"/>
    </source>
</evidence>
<keyword evidence="2 10" id="KW-0732">Signal</keyword>
<comment type="similarity">
    <text evidence="1 9">Belongs to the peptidase S11 family.</text>
</comment>
<dbReference type="SUPFAM" id="SSF56601">
    <property type="entry name" value="beta-lactamase/transpeptidase-like"/>
    <property type="match status" value="1"/>
</dbReference>
<accession>A0A1F6P213</accession>
<evidence type="ECO:0000256" key="7">
    <source>
        <dbReference type="PIRSR" id="PIRSR618044-1"/>
    </source>
</evidence>
<dbReference type="Pfam" id="PF00768">
    <property type="entry name" value="Peptidase_S11"/>
    <property type="match status" value="1"/>
</dbReference>
<gene>
    <name evidence="12" type="ORF">A2537_03555</name>
</gene>
<sequence>MRKILIFLLTLTLLLPELTLAQADFNPQFIISDNEMFDYQGWMISDIQKFLEDRGSYLATYQTEDLNGNMRTAAGIIYDSSQTNQVNPKYLLVTLQKEQSLITDDSPAQKQLDWATGYAVCDSCDRSDPKVAKHKGFAKQVDDAGGIMRWYYANKDTNSIIKKKGSLLSIDNTEVTPQSWATAFLYTYTPHLHGNKNFWRIWQTWFSQNYPNGTLVKSSDTTSTSTDVWMIQDGRKRKFKNMAVLISRADPKMVVSVAESELTNYESGPDISLPNYSILKTEDGKFYLLDYDTLRPFESEATVRQLGYYPDETIEVTSSDLLGYLSGPVITASSTAPIGVIYQITDLNNKFYFLKDNNFYPIAEKNLISANYSNVPVEKHKKADLSKFPIVYAAPEIKDGLLLKDNDSNQVYVIEKDKKRLLADADTFNAMGYKKENVIPVDFKTLMTIPDGEKIFLNSNLVNSKDKFLGDSEVAVVDLYGSKLPAYLLAEYPSGRIVSGKNIDTQRSMASLTKLVTALTVINEKYKPDSVFTYSNKKYGVEGGNLKIKDGEKIKSKDAFAAMLVGSANNTSRMLALGTGLDESSFIKLMNKNLETWGMDNTKVSDVTGLNEKNKSTPRDLLKLFIKSFKDEKIKAVVGLTSYTFKEVLNKDKVSSHTIKNTNKLVEKAGKNYKILASKTGYIDEAGSNLIMLFQNNKDKKQYVLITMGNPDYANRFVEPNKVAEWIASTKTILATKP</sequence>
<feature type="active site" description="Acyl-ester intermediate" evidence="7">
    <location>
        <position position="511"/>
    </location>
</feature>
<dbReference type="InterPro" id="IPR012338">
    <property type="entry name" value="Beta-lactam/transpept-like"/>
</dbReference>
<evidence type="ECO:0000313" key="12">
    <source>
        <dbReference type="EMBL" id="OGH90197.1"/>
    </source>
</evidence>
<evidence type="ECO:0000256" key="8">
    <source>
        <dbReference type="PIRSR" id="PIRSR618044-2"/>
    </source>
</evidence>
<feature type="signal peptide" evidence="10">
    <location>
        <begin position="1"/>
        <end position="23"/>
    </location>
</feature>
<dbReference type="PANTHER" id="PTHR21581:SF6">
    <property type="entry name" value="TRAFFICKING PROTEIN PARTICLE COMPLEX SUBUNIT 12"/>
    <property type="match status" value="1"/>
</dbReference>
<reference evidence="12 13" key="1">
    <citation type="journal article" date="2016" name="Nat. Commun.">
        <title>Thousands of microbial genomes shed light on interconnected biogeochemical processes in an aquifer system.</title>
        <authorList>
            <person name="Anantharaman K."/>
            <person name="Brown C.T."/>
            <person name="Hug L.A."/>
            <person name="Sharon I."/>
            <person name="Castelle C.J."/>
            <person name="Probst A.J."/>
            <person name="Thomas B.C."/>
            <person name="Singh A."/>
            <person name="Wilkins M.J."/>
            <person name="Karaoz U."/>
            <person name="Brodie E.L."/>
            <person name="Williams K.H."/>
            <person name="Hubbard S.S."/>
            <person name="Banfield J.F."/>
        </authorList>
    </citation>
    <scope>NUCLEOTIDE SEQUENCE [LARGE SCALE GENOMIC DNA]</scope>
</reference>
<dbReference type="EMBL" id="MFRC01000004">
    <property type="protein sequence ID" value="OGH90197.1"/>
    <property type="molecule type" value="Genomic_DNA"/>
</dbReference>
<proteinExistence type="inferred from homology"/>
<keyword evidence="3" id="KW-0378">Hydrolase</keyword>
<dbReference type="GO" id="GO:0009002">
    <property type="term" value="F:serine-type D-Ala-D-Ala carboxypeptidase activity"/>
    <property type="evidence" value="ECO:0007669"/>
    <property type="project" value="InterPro"/>
</dbReference>
<dbReference type="GO" id="GO:0009252">
    <property type="term" value="P:peptidoglycan biosynthetic process"/>
    <property type="evidence" value="ECO:0007669"/>
    <property type="project" value="UniProtKB-KW"/>
</dbReference>
<dbReference type="Proteomes" id="UP000178490">
    <property type="component" value="Unassembled WGS sequence"/>
</dbReference>
<evidence type="ECO:0000259" key="11">
    <source>
        <dbReference type="Pfam" id="PF00768"/>
    </source>
</evidence>
<evidence type="ECO:0000256" key="10">
    <source>
        <dbReference type="SAM" id="SignalP"/>
    </source>
</evidence>
<feature type="active site" description="Proton acceptor" evidence="7">
    <location>
        <position position="514"/>
    </location>
</feature>
<dbReference type="GO" id="GO:0008360">
    <property type="term" value="P:regulation of cell shape"/>
    <property type="evidence" value="ECO:0007669"/>
    <property type="project" value="UniProtKB-KW"/>
</dbReference>
<dbReference type="GO" id="GO:0071555">
    <property type="term" value="P:cell wall organization"/>
    <property type="evidence" value="ECO:0007669"/>
    <property type="project" value="UniProtKB-KW"/>
</dbReference>
<dbReference type="InterPro" id="IPR001967">
    <property type="entry name" value="Peptidase_S11_N"/>
</dbReference>
<feature type="domain" description="Peptidase S11 D-alanyl-D-alanine carboxypeptidase A N-terminal" evidence="11">
    <location>
        <begin position="486"/>
        <end position="709"/>
    </location>
</feature>
<evidence type="ECO:0000256" key="5">
    <source>
        <dbReference type="ARBA" id="ARBA00022984"/>
    </source>
</evidence>
<evidence type="ECO:0000256" key="3">
    <source>
        <dbReference type="ARBA" id="ARBA00022801"/>
    </source>
</evidence>
<feature type="chain" id="PRO_5009525901" description="Peptidase S11 D-alanyl-D-alanine carboxypeptidase A N-terminal domain-containing protein" evidence="10">
    <location>
        <begin position="24"/>
        <end position="738"/>
    </location>
</feature>
<evidence type="ECO:0000256" key="9">
    <source>
        <dbReference type="RuleBase" id="RU004016"/>
    </source>
</evidence>
<keyword evidence="6" id="KW-0961">Cell wall biogenesis/degradation</keyword>
<dbReference type="Gene3D" id="3.40.710.10">
    <property type="entry name" value="DD-peptidase/beta-lactamase superfamily"/>
    <property type="match status" value="1"/>
</dbReference>
<comment type="caution">
    <text evidence="12">The sequence shown here is derived from an EMBL/GenBank/DDBJ whole genome shotgun (WGS) entry which is preliminary data.</text>
</comment>
<dbReference type="InterPro" id="IPR018044">
    <property type="entry name" value="Peptidase_S11"/>
</dbReference>
<evidence type="ECO:0000256" key="4">
    <source>
        <dbReference type="ARBA" id="ARBA00022960"/>
    </source>
</evidence>